<feature type="non-terminal residue" evidence="1">
    <location>
        <position position="1"/>
    </location>
</feature>
<dbReference type="EMBL" id="JAEEAQ010001512">
    <property type="protein sequence ID" value="MBI0320430.1"/>
    <property type="molecule type" value="Genomic_DNA"/>
</dbReference>
<evidence type="ECO:0000313" key="1">
    <source>
        <dbReference type="EMBL" id="MBI0320430.1"/>
    </source>
</evidence>
<proteinExistence type="predicted"/>
<dbReference type="Proteomes" id="UP000638849">
    <property type="component" value="Unassembled WGS sequence"/>
</dbReference>
<protein>
    <submittedName>
        <fullName evidence="1">Uncharacterized protein</fullName>
    </submittedName>
</protein>
<organism evidence="1 2">
    <name type="scientific">Streptomyces javensis</name>
    <dbReference type="NCBI Taxonomy" id="114698"/>
    <lineage>
        <taxon>Bacteria</taxon>
        <taxon>Bacillati</taxon>
        <taxon>Actinomycetota</taxon>
        <taxon>Actinomycetes</taxon>
        <taxon>Kitasatosporales</taxon>
        <taxon>Streptomycetaceae</taxon>
        <taxon>Streptomyces</taxon>
        <taxon>Streptomyces violaceusniger group</taxon>
    </lineage>
</organism>
<accession>A0ABS0RT03</accession>
<keyword evidence="2" id="KW-1185">Reference proteome</keyword>
<comment type="caution">
    <text evidence="1">The sequence shown here is derived from an EMBL/GenBank/DDBJ whole genome shotgun (WGS) entry which is preliminary data.</text>
</comment>
<gene>
    <name evidence="1" type="ORF">JBF12_47310</name>
</gene>
<name>A0ABS0RT03_9ACTN</name>
<evidence type="ECO:0000313" key="2">
    <source>
        <dbReference type="Proteomes" id="UP000638849"/>
    </source>
</evidence>
<reference evidence="1 2" key="1">
    <citation type="submission" date="2020-12" db="EMBL/GenBank/DDBJ databases">
        <authorList>
            <person name="Kusuma A.B."/>
            <person name="Nouioui I."/>
            <person name="Goodfellow M."/>
        </authorList>
    </citation>
    <scope>NUCLEOTIDE SEQUENCE [LARGE SCALE GENOMIC DNA]</scope>
    <source>
        <strain evidence="1 2">DSM 41764</strain>
    </source>
</reference>
<feature type="non-terminal residue" evidence="1">
    <location>
        <position position="149"/>
    </location>
</feature>
<sequence length="149" mass="15806">VKSFVFGDAHDPALTRRLLELLLLHRVEVRALDRAVTVDGQRFDAGSAYVVPVQQAQFRLVHSIFAETPPIKGDVFYGSTSYAIAPAYGVAFAGSRSRIEGGARVTALPAAQGAVLGSQAGFAYAIDWRDYNAGRALAALQGKGVSARA</sequence>